<dbReference type="PANTHER" id="PTHR46300">
    <property type="entry name" value="P450, PUTATIVE (EUROFUNG)-RELATED-RELATED"/>
    <property type="match status" value="1"/>
</dbReference>
<keyword evidence="6" id="KW-0408">Iron</keyword>
<evidence type="ECO:0000313" key="9">
    <source>
        <dbReference type="EMBL" id="KAJ7700780.1"/>
    </source>
</evidence>
<keyword evidence="3" id="KW-0349">Heme</keyword>
<evidence type="ECO:0000256" key="3">
    <source>
        <dbReference type="ARBA" id="ARBA00022617"/>
    </source>
</evidence>
<feature type="signal peptide" evidence="8">
    <location>
        <begin position="1"/>
        <end position="22"/>
    </location>
</feature>
<evidence type="ECO:0000256" key="4">
    <source>
        <dbReference type="ARBA" id="ARBA00022723"/>
    </source>
</evidence>
<evidence type="ECO:0000256" key="5">
    <source>
        <dbReference type="ARBA" id="ARBA00023002"/>
    </source>
</evidence>
<dbReference type="GO" id="GO:0004497">
    <property type="term" value="F:monooxygenase activity"/>
    <property type="evidence" value="ECO:0007669"/>
    <property type="project" value="UniProtKB-KW"/>
</dbReference>
<feature type="chain" id="PRO_5042286266" description="Cytochrome P450" evidence="8">
    <location>
        <begin position="23"/>
        <end position="169"/>
    </location>
</feature>
<dbReference type="GO" id="GO:0020037">
    <property type="term" value="F:heme binding"/>
    <property type="evidence" value="ECO:0007669"/>
    <property type="project" value="InterPro"/>
</dbReference>
<reference evidence="9" key="1">
    <citation type="submission" date="2023-03" db="EMBL/GenBank/DDBJ databases">
        <title>Massive genome expansion in bonnet fungi (Mycena s.s.) driven by repeated elements and novel gene families across ecological guilds.</title>
        <authorList>
            <consortium name="Lawrence Berkeley National Laboratory"/>
            <person name="Harder C.B."/>
            <person name="Miyauchi S."/>
            <person name="Viragh M."/>
            <person name="Kuo A."/>
            <person name="Thoen E."/>
            <person name="Andreopoulos B."/>
            <person name="Lu D."/>
            <person name="Skrede I."/>
            <person name="Drula E."/>
            <person name="Henrissat B."/>
            <person name="Morin E."/>
            <person name="Kohler A."/>
            <person name="Barry K."/>
            <person name="LaButti K."/>
            <person name="Morin E."/>
            <person name="Salamov A."/>
            <person name="Lipzen A."/>
            <person name="Mereny Z."/>
            <person name="Hegedus B."/>
            <person name="Baldrian P."/>
            <person name="Stursova M."/>
            <person name="Weitz H."/>
            <person name="Taylor A."/>
            <person name="Grigoriev I.V."/>
            <person name="Nagy L.G."/>
            <person name="Martin F."/>
            <person name="Kauserud H."/>
        </authorList>
    </citation>
    <scope>NUCLEOTIDE SEQUENCE</scope>
    <source>
        <strain evidence="9">CBHHK067</strain>
    </source>
</reference>
<dbReference type="GO" id="GO:0005506">
    <property type="term" value="F:iron ion binding"/>
    <property type="evidence" value="ECO:0007669"/>
    <property type="project" value="InterPro"/>
</dbReference>
<dbReference type="GO" id="GO:0016705">
    <property type="term" value="F:oxidoreductase activity, acting on paired donors, with incorporation or reduction of molecular oxygen"/>
    <property type="evidence" value="ECO:0007669"/>
    <property type="project" value="InterPro"/>
</dbReference>
<comment type="cofactor">
    <cofactor evidence="1">
        <name>heme</name>
        <dbReference type="ChEBI" id="CHEBI:30413"/>
    </cofactor>
</comment>
<accession>A0AAD7GLM1</accession>
<sequence length="169" mass="19452">MTTAYNILLLLSGAIFAYVVLGWTSQKPYPPGPPSLPGLGVARIHPKTEFWKTYAEWGRKYVHINEQFKMYRKMMHRTFNPDAAQIYWEIQAQTLVDNIVKYPEKVVEHLQRDAAAVIMKIAYGYTVSRNNDHFVALAEEHMRLGSLVSAPGKWLVDSLPFRKYGFFPS</sequence>
<protein>
    <recommendedName>
        <fullName evidence="11">Cytochrome P450</fullName>
    </recommendedName>
</protein>
<dbReference type="EMBL" id="JARKIE010000019">
    <property type="protein sequence ID" value="KAJ7700780.1"/>
    <property type="molecule type" value="Genomic_DNA"/>
</dbReference>
<proteinExistence type="inferred from homology"/>
<evidence type="ECO:0000256" key="6">
    <source>
        <dbReference type="ARBA" id="ARBA00023004"/>
    </source>
</evidence>
<dbReference type="AlphaFoldDB" id="A0AAD7GLM1"/>
<keyword evidence="4" id="KW-0479">Metal-binding</keyword>
<name>A0AAD7GLM1_MYCRO</name>
<organism evidence="9 10">
    <name type="scientific">Mycena rosella</name>
    <name type="common">Pink bonnet</name>
    <name type="synonym">Agaricus rosellus</name>
    <dbReference type="NCBI Taxonomy" id="1033263"/>
    <lineage>
        <taxon>Eukaryota</taxon>
        <taxon>Fungi</taxon>
        <taxon>Dikarya</taxon>
        <taxon>Basidiomycota</taxon>
        <taxon>Agaricomycotina</taxon>
        <taxon>Agaricomycetes</taxon>
        <taxon>Agaricomycetidae</taxon>
        <taxon>Agaricales</taxon>
        <taxon>Marasmiineae</taxon>
        <taxon>Mycenaceae</taxon>
        <taxon>Mycena</taxon>
    </lineage>
</organism>
<evidence type="ECO:0000256" key="8">
    <source>
        <dbReference type="SAM" id="SignalP"/>
    </source>
</evidence>
<evidence type="ECO:0000256" key="2">
    <source>
        <dbReference type="ARBA" id="ARBA00010617"/>
    </source>
</evidence>
<dbReference type="SUPFAM" id="SSF48264">
    <property type="entry name" value="Cytochrome P450"/>
    <property type="match status" value="1"/>
</dbReference>
<keyword evidence="5" id="KW-0560">Oxidoreductase</keyword>
<keyword evidence="10" id="KW-1185">Reference proteome</keyword>
<comment type="similarity">
    <text evidence="2">Belongs to the cytochrome P450 family.</text>
</comment>
<dbReference type="PANTHER" id="PTHR46300:SF7">
    <property type="entry name" value="P450, PUTATIVE (EUROFUNG)-RELATED"/>
    <property type="match status" value="1"/>
</dbReference>
<evidence type="ECO:0000256" key="1">
    <source>
        <dbReference type="ARBA" id="ARBA00001971"/>
    </source>
</evidence>
<keyword evidence="8" id="KW-0732">Signal</keyword>
<evidence type="ECO:0000256" key="7">
    <source>
        <dbReference type="ARBA" id="ARBA00023033"/>
    </source>
</evidence>
<evidence type="ECO:0008006" key="11">
    <source>
        <dbReference type="Google" id="ProtNLM"/>
    </source>
</evidence>
<evidence type="ECO:0000313" key="10">
    <source>
        <dbReference type="Proteomes" id="UP001221757"/>
    </source>
</evidence>
<gene>
    <name evidence="9" type="ORF">B0H17DRAFT_1128638</name>
</gene>
<dbReference type="Gene3D" id="1.10.630.10">
    <property type="entry name" value="Cytochrome P450"/>
    <property type="match status" value="1"/>
</dbReference>
<dbReference type="InterPro" id="IPR036396">
    <property type="entry name" value="Cyt_P450_sf"/>
</dbReference>
<dbReference type="Proteomes" id="UP001221757">
    <property type="component" value="Unassembled WGS sequence"/>
</dbReference>
<comment type="caution">
    <text evidence="9">The sequence shown here is derived from an EMBL/GenBank/DDBJ whole genome shotgun (WGS) entry which is preliminary data.</text>
</comment>
<dbReference type="InterPro" id="IPR050364">
    <property type="entry name" value="Cytochrome_P450_fung"/>
</dbReference>
<keyword evidence="7" id="KW-0503">Monooxygenase</keyword>